<dbReference type="SUPFAM" id="SSF53474">
    <property type="entry name" value="alpha/beta-Hydrolases"/>
    <property type="match status" value="1"/>
</dbReference>
<keyword evidence="4" id="KW-0378">Hydrolase</keyword>
<dbReference type="Proteomes" id="UP000030746">
    <property type="component" value="Unassembled WGS sequence"/>
</dbReference>
<protein>
    <recommendedName>
        <fullName evidence="8">Serine protease K12H4.7</fullName>
    </recommendedName>
</protein>
<evidence type="ECO:0000313" key="6">
    <source>
        <dbReference type="EMBL" id="ESO86391.1"/>
    </source>
</evidence>
<keyword evidence="3" id="KW-0732">Signal</keyword>
<evidence type="ECO:0000256" key="4">
    <source>
        <dbReference type="ARBA" id="ARBA00022801"/>
    </source>
</evidence>
<reference evidence="6 7" key="1">
    <citation type="journal article" date="2013" name="Nature">
        <title>Insights into bilaterian evolution from three spiralian genomes.</title>
        <authorList>
            <person name="Simakov O."/>
            <person name="Marletaz F."/>
            <person name="Cho S.J."/>
            <person name="Edsinger-Gonzales E."/>
            <person name="Havlak P."/>
            <person name="Hellsten U."/>
            <person name="Kuo D.H."/>
            <person name="Larsson T."/>
            <person name="Lv J."/>
            <person name="Arendt D."/>
            <person name="Savage R."/>
            <person name="Osoegawa K."/>
            <person name="de Jong P."/>
            <person name="Grimwood J."/>
            <person name="Chapman J.A."/>
            <person name="Shapiro H."/>
            <person name="Aerts A."/>
            <person name="Otillar R.P."/>
            <person name="Terry A.Y."/>
            <person name="Boore J.L."/>
            <person name="Grigoriev I.V."/>
            <person name="Lindberg D.R."/>
            <person name="Seaver E.C."/>
            <person name="Weisblat D.A."/>
            <person name="Putnam N.H."/>
            <person name="Rokhsar D.S."/>
        </authorList>
    </citation>
    <scope>NUCLEOTIDE SEQUENCE [LARGE SCALE GENOMIC DNA]</scope>
</reference>
<evidence type="ECO:0000313" key="7">
    <source>
        <dbReference type="Proteomes" id="UP000030746"/>
    </source>
</evidence>
<dbReference type="InterPro" id="IPR029058">
    <property type="entry name" value="AB_hydrolase_fold"/>
</dbReference>
<dbReference type="OrthoDB" id="1735038at2759"/>
<dbReference type="FunFam" id="1.20.120.980:FF:000003">
    <property type="entry name" value="Serine protease 16"/>
    <property type="match status" value="1"/>
</dbReference>
<dbReference type="OMA" id="HYAEHFG"/>
<evidence type="ECO:0000256" key="5">
    <source>
        <dbReference type="ARBA" id="ARBA00023180"/>
    </source>
</evidence>
<keyword evidence="7" id="KW-1185">Reference proteome</keyword>
<proteinExistence type="inferred from homology"/>
<dbReference type="CTD" id="20245114"/>
<dbReference type="KEGG" id="lgi:LOTGIDRAFT_195134"/>
<dbReference type="GO" id="GO:0070008">
    <property type="term" value="F:serine-type exopeptidase activity"/>
    <property type="evidence" value="ECO:0007669"/>
    <property type="project" value="InterPro"/>
</dbReference>
<dbReference type="RefSeq" id="XP_009062931.1">
    <property type="nucleotide sequence ID" value="XM_009064683.1"/>
</dbReference>
<dbReference type="HOGENOM" id="CLU_020959_3_1_1"/>
<comment type="similarity">
    <text evidence="1">Belongs to the peptidase S28 family.</text>
</comment>
<dbReference type="Gene3D" id="3.40.50.1820">
    <property type="entry name" value="alpha/beta hydrolase"/>
    <property type="match status" value="1"/>
</dbReference>
<organism evidence="6 7">
    <name type="scientific">Lottia gigantea</name>
    <name type="common">Giant owl limpet</name>
    <dbReference type="NCBI Taxonomy" id="225164"/>
    <lineage>
        <taxon>Eukaryota</taxon>
        <taxon>Metazoa</taxon>
        <taxon>Spiralia</taxon>
        <taxon>Lophotrochozoa</taxon>
        <taxon>Mollusca</taxon>
        <taxon>Gastropoda</taxon>
        <taxon>Patellogastropoda</taxon>
        <taxon>Lottioidea</taxon>
        <taxon>Lottiidae</taxon>
        <taxon>Lottia</taxon>
    </lineage>
</organism>
<name>V3ZZH9_LOTGI</name>
<evidence type="ECO:0000256" key="1">
    <source>
        <dbReference type="ARBA" id="ARBA00011079"/>
    </source>
</evidence>
<keyword evidence="5" id="KW-0325">Glycoprotein</keyword>
<dbReference type="InterPro" id="IPR042269">
    <property type="entry name" value="Ser_carbopepase_S28_SKS"/>
</dbReference>
<evidence type="ECO:0008006" key="8">
    <source>
        <dbReference type="Google" id="ProtNLM"/>
    </source>
</evidence>
<dbReference type="GeneID" id="20245114"/>
<dbReference type="PANTHER" id="PTHR11010:SF117">
    <property type="entry name" value="SERINE PROTEASE 16"/>
    <property type="match status" value="1"/>
</dbReference>
<dbReference type="GO" id="GO:0006508">
    <property type="term" value="P:proteolysis"/>
    <property type="evidence" value="ECO:0007669"/>
    <property type="project" value="UniProtKB-KW"/>
</dbReference>
<evidence type="ECO:0000256" key="2">
    <source>
        <dbReference type="ARBA" id="ARBA00022670"/>
    </source>
</evidence>
<dbReference type="InterPro" id="IPR008758">
    <property type="entry name" value="Peptidase_S28"/>
</dbReference>
<dbReference type="AlphaFoldDB" id="V3ZZH9"/>
<sequence>MPSEMWVTQRQDHFNDANTKTWQQKYYVNDQYYRKGGPVFLMLGGEGPLGPTWMVDGAWIDYAQAYNAMLFSIEHRYYGKSHPTPDMSTENLQYLSSEQALADSAYFIQYCKYKFELQDNKWISFGGSYSGSLSAWLRLKYPHLIDGAVATSAPLLAVIDFKEYLDVTQASLATTGSGCNEGIEEATTAVEKLLQTEDGRGQLKKMFKLCDDIDIENKLDIANLFSNLANNFEEVVQYNKDNRGFEGGVGANITLDVLCDIMTDTSRGLALQRYADVNSLMLSTYSEKCLDFLYYNMIEEMRISDWNKTDSPGGRQWVYQTCTEFGFFQTSDLVEQPFGQRFPLSFWVQQCKDIYGYRFNADLINAGINRTNTNYGAKNIKASRIVFPNGSIDQWHALGKLDNLPAGSTAIFINGTAHCANMYPAAPTDIPELTQTRMTIQKLIGAWIQ</sequence>
<dbReference type="Gene3D" id="1.20.120.980">
    <property type="entry name" value="Serine carboxypeptidase S28, SKS domain"/>
    <property type="match status" value="1"/>
</dbReference>
<dbReference type="PANTHER" id="PTHR11010">
    <property type="entry name" value="PROTEASE S28 PRO-X CARBOXYPEPTIDASE-RELATED"/>
    <property type="match status" value="1"/>
</dbReference>
<dbReference type="Pfam" id="PF05577">
    <property type="entry name" value="Peptidase_S28"/>
    <property type="match status" value="1"/>
</dbReference>
<gene>
    <name evidence="6" type="ORF">LOTGIDRAFT_195134</name>
</gene>
<keyword evidence="2" id="KW-0645">Protease</keyword>
<accession>V3ZZH9</accession>
<dbReference type="EMBL" id="KB203083">
    <property type="protein sequence ID" value="ESO86391.1"/>
    <property type="molecule type" value="Genomic_DNA"/>
</dbReference>
<dbReference type="STRING" id="225164.V3ZZH9"/>
<evidence type="ECO:0000256" key="3">
    <source>
        <dbReference type="ARBA" id="ARBA00022729"/>
    </source>
</evidence>
<dbReference type="GO" id="GO:0008239">
    <property type="term" value="F:dipeptidyl-peptidase activity"/>
    <property type="evidence" value="ECO:0007669"/>
    <property type="project" value="TreeGrafter"/>
</dbReference>